<dbReference type="Pfam" id="PF07687">
    <property type="entry name" value="M20_dimer"/>
    <property type="match status" value="1"/>
</dbReference>
<evidence type="ECO:0000256" key="1">
    <source>
        <dbReference type="ARBA" id="ARBA00022801"/>
    </source>
</evidence>
<feature type="domain" description="Peptidase M20 dimerisation" evidence="3">
    <location>
        <begin position="186"/>
        <end position="282"/>
    </location>
</feature>
<dbReference type="AlphaFoldDB" id="A0A943EDI6"/>
<dbReference type="InterPro" id="IPR011650">
    <property type="entry name" value="Peptidase_M20_dimer"/>
</dbReference>
<sequence>MDELKKDALALKDYIIKERRYFHSHPELGCHELGTTAHIKEALETIGVEVQTFPGMTGCVGIIRGKQSGKTVMLRADIDALPITEHANGRNYASQNPGVMHACGHDAHTAMLLGAARLLVERREEICGTVKLLFQMGEEIGTESRHYVEAGALDDVDAIFGQHIWTLLPVGTANLEDGPRMASSDRFVITIHGKAAHGSAPQNGHDTIVAAAATVMGLQTLVSRVNDPKNTFVLTVGMMNGGTQSNIIADKTVLVGTTRTLANDFRKKIPGLIENLSKNLVKAYGCTADLTYFFGPDPLDNSHHELNEIGRAAYRYILGDDALVPMRKQMGAEDFSVYMGKTAGVFGFLGTRNEAKGAIYPHHHPDFCIDEETLPYGAGVYAYFALHYLAGA</sequence>
<dbReference type="Gene3D" id="3.40.630.10">
    <property type="entry name" value="Zn peptidases"/>
    <property type="match status" value="1"/>
</dbReference>
<keyword evidence="2" id="KW-0464">Manganese</keyword>
<dbReference type="GO" id="GO:0046872">
    <property type="term" value="F:metal ion binding"/>
    <property type="evidence" value="ECO:0007669"/>
    <property type="project" value="UniProtKB-KW"/>
</dbReference>
<feature type="binding site" evidence="2">
    <location>
        <position position="139"/>
    </location>
    <ligand>
        <name>Mn(2+)</name>
        <dbReference type="ChEBI" id="CHEBI:29035"/>
        <label>2</label>
    </ligand>
</feature>
<feature type="binding site" evidence="2">
    <location>
        <position position="103"/>
    </location>
    <ligand>
        <name>Mn(2+)</name>
        <dbReference type="ChEBI" id="CHEBI:29035"/>
        <label>2</label>
    </ligand>
</feature>
<accession>A0A943EDI6</accession>
<dbReference type="FunFam" id="3.30.70.360:FF:000001">
    <property type="entry name" value="N-acetyldiaminopimelate deacetylase"/>
    <property type="match status" value="1"/>
</dbReference>
<dbReference type="InterPro" id="IPR017439">
    <property type="entry name" value="Amidohydrolase"/>
</dbReference>
<keyword evidence="1" id="KW-0378">Hydrolase</keyword>
<dbReference type="InterPro" id="IPR036264">
    <property type="entry name" value="Bact_exopeptidase_dim_dom"/>
</dbReference>
<dbReference type="PIRSF" id="PIRSF005962">
    <property type="entry name" value="Pept_M20D_amidohydro"/>
    <property type="match status" value="1"/>
</dbReference>
<comment type="caution">
    <text evidence="4">The sequence shown here is derived from an EMBL/GenBank/DDBJ whole genome shotgun (WGS) entry which is preliminary data.</text>
</comment>
<reference evidence="4" key="1">
    <citation type="submission" date="2021-02" db="EMBL/GenBank/DDBJ databases">
        <title>Infant gut strain persistence is associated with maternal origin, phylogeny, and functional potential including surface adhesion and iron acquisition.</title>
        <authorList>
            <person name="Lou Y.C."/>
        </authorList>
    </citation>
    <scope>NUCLEOTIDE SEQUENCE</scope>
    <source>
        <strain evidence="4">L3_106_000M1_dasL3_106_000M1_concoct_15</strain>
    </source>
</reference>
<dbReference type="InterPro" id="IPR002933">
    <property type="entry name" value="Peptidase_M20"/>
</dbReference>
<comment type="cofactor">
    <cofactor evidence="2">
        <name>Mn(2+)</name>
        <dbReference type="ChEBI" id="CHEBI:29035"/>
    </cofactor>
    <text evidence="2">The Mn(2+) ion enhances activity.</text>
</comment>
<dbReference type="GO" id="GO:0019877">
    <property type="term" value="P:diaminopimelate biosynthetic process"/>
    <property type="evidence" value="ECO:0007669"/>
    <property type="project" value="UniProtKB-ARBA"/>
</dbReference>
<feature type="binding site" evidence="2">
    <location>
        <position position="363"/>
    </location>
    <ligand>
        <name>Mn(2+)</name>
        <dbReference type="ChEBI" id="CHEBI:29035"/>
        <label>2</label>
    </ligand>
</feature>
<feature type="binding site" evidence="2">
    <location>
        <position position="163"/>
    </location>
    <ligand>
        <name>Mn(2+)</name>
        <dbReference type="ChEBI" id="CHEBI:29035"/>
        <label>2</label>
    </ligand>
</feature>
<dbReference type="Gene3D" id="3.30.70.360">
    <property type="match status" value="1"/>
</dbReference>
<dbReference type="Pfam" id="PF01546">
    <property type="entry name" value="Peptidase_M20"/>
    <property type="match status" value="1"/>
</dbReference>
<evidence type="ECO:0000313" key="5">
    <source>
        <dbReference type="Proteomes" id="UP000754226"/>
    </source>
</evidence>
<dbReference type="PANTHER" id="PTHR11014">
    <property type="entry name" value="PEPTIDASE M20 FAMILY MEMBER"/>
    <property type="match status" value="1"/>
</dbReference>
<dbReference type="SUPFAM" id="SSF53187">
    <property type="entry name" value="Zn-dependent exopeptidases"/>
    <property type="match status" value="1"/>
</dbReference>
<protein>
    <submittedName>
        <fullName evidence="4">Amidohydrolase</fullName>
    </submittedName>
</protein>
<evidence type="ECO:0000259" key="3">
    <source>
        <dbReference type="Pfam" id="PF07687"/>
    </source>
</evidence>
<keyword evidence="2" id="KW-0479">Metal-binding</keyword>
<dbReference type="PANTHER" id="PTHR11014:SF63">
    <property type="entry name" value="METALLOPEPTIDASE, PUTATIVE (AFU_ORTHOLOGUE AFUA_6G09600)-RELATED"/>
    <property type="match status" value="1"/>
</dbReference>
<evidence type="ECO:0000256" key="2">
    <source>
        <dbReference type="PIRSR" id="PIRSR005962-1"/>
    </source>
</evidence>
<dbReference type="Proteomes" id="UP000754226">
    <property type="component" value="Unassembled WGS sequence"/>
</dbReference>
<proteinExistence type="predicted"/>
<dbReference type="EMBL" id="JAGZCZ010000009">
    <property type="protein sequence ID" value="MBS5520227.1"/>
    <property type="molecule type" value="Genomic_DNA"/>
</dbReference>
<gene>
    <name evidence="4" type="ORF">KHX13_07895</name>
</gene>
<evidence type="ECO:0000313" key="4">
    <source>
        <dbReference type="EMBL" id="MBS5520227.1"/>
    </source>
</evidence>
<dbReference type="SUPFAM" id="SSF55031">
    <property type="entry name" value="Bacterial exopeptidase dimerisation domain"/>
    <property type="match status" value="1"/>
</dbReference>
<feature type="binding site" evidence="2">
    <location>
        <position position="105"/>
    </location>
    <ligand>
        <name>Mn(2+)</name>
        <dbReference type="ChEBI" id="CHEBI:29035"/>
        <label>2</label>
    </ligand>
</feature>
<name>A0A943EDI6_9FIRM</name>
<dbReference type="GO" id="GO:0050118">
    <property type="term" value="F:N-acetyldiaminopimelate deacetylase activity"/>
    <property type="evidence" value="ECO:0007669"/>
    <property type="project" value="UniProtKB-ARBA"/>
</dbReference>
<organism evidence="4 5">
    <name type="scientific">Acidaminococcus intestini</name>
    <dbReference type="NCBI Taxonomy" id="187327"/>
    <lineage>
        <taxon>Bacteria</taxon>
        <taxon>Bacillati</taxon>
        <taxon>Bacillota</taxon>
        <taxon>Negativicutes</taxon>
        <taxon>Acidaminococcales</taxon>
        <taxon>Acidaminococcaceae</taxon>
        <taxon>Acidaminococcus</taxon>
    </lineage>
</organism>
<dbReference type="NCBIfam" id="TIGR01891">
    <property type="entry name" value="amidohydrolases"/>
    <property type="match status" value="1"/>
</dbReference>